<evidence type="ECO:0000256" key="8">
    <source>
        <dbReference type="ARBA" id="ARBA00023065"/>
    </source>
</evidence>
<evidence type="ECO:0000256" key="7">
    <source>
        <dbReference type="ARBA" id="ARBA00022989"/>
    </source>
</evidence>
<reference evidence="17" key="2">
    <citation type="submission" date="2015-09" db="EMBL/GenBank/DDBJ databases">
        <authorList>
            <person name="Jackson K.R."/>
            <person name="Lunt B.L."/>
            <person name="Fisher J.N.B."/>
            <person name="Gardner A.V."/>
            <person name="Bailey M.E."/>
            <person name="Deus L.M."/>
            <person name="Earl A.S."/>
            <person name="Gibby P.D."/>
            <person name="Hartmann K.A."/>
            <person name="Liu J.E."/>
            <person name="Manci A.M."/>
            <person name="Nielsen D.A."/>
            <person name="Solomon M.B."/>
            <person name="Breakwell D.P."/>
            <person name="Burnett S.H."/>
            <person name="Grose J.H."/>
        </authorList>
    </citation>
    <scope>NUCLEOTIDE SEQUENCE</scope>
</reference>
<dbReference type="InterPro" id="IPR050635">
    <property type="entry name" value="ATPase_protein_8"/>
</dbReference>
<evidence type="ECO:0000256" key="3">
    <source>
        <dbReference type="ARBA" id="ARBA00022448"/>
    </source>
</evidence>
<dbReference type="RefSeq" id="YP_009231356.1">
    <property type="nucleotide sequence ID" value="NC_029343.1"/>
</dbReference>
<evidence type="ECO:0000256" key="1">
    <source>
        <dbReference type="ARBA" id="ARBA00004304"/>
    </source>
</evidence>
<feature type="transmembrane region" description="Helical" evidence="16">
    <location>
        <begin position="6"/>
        <end position="25"/>
    </location>
</feature>
<dbReference type="GO" id="GO:0015986">
    <property type="term" value="P:proton motive force-driven ATP synthesis"/>
    <property type="evidence" value="ECO:0007669"/>
    <property type="project" value="InterPro"/>
</dbReference>
<comment type="subcellular location">
    <subcellularLocation>
        <location evidence="1 14">Mitochondrion membrane</location>
        <topology evidence="1 14">Single-pass membrane protein</topology>
    </subcellularLocation>
</comment>
<geneLocation type="mitochondrion" evidence="17"/>
<dbReference type="Pfam" id="PF00895">
    <property type="entry name" value="ATP-synt_8"/>
    <property type="match status" value="1"/>
</dbReference>
<keyword evidence="9 14" id="KW-0496">Mitochondrion</keyword>
<dbReference type="GO" id="GO:0031966">
    <property type="term" value="C:mitochondrial membrane"/>
    <property type="evidence" value="ECO:0007669"/>
    <property type="project" value="UniProtKB-SubCell"/>
</dbReference>
<evidence type="ECO:0000256" key="9">
    <source>
        <dbReference type="ARBA" id="ARBA00023128"/>
    </source>
</evidence>
<comment type="similarity">
    <text evidence="2 14">Belongs to the ATPase protein 8 family.</text>
</comment>
<dbReference type="PANTHER" id="PTHR39937:SF1">
    <property type="entry name" value="ATP SYNTHASE PROTEIN 8"/>
    <property type="match status" value="1"/>
</dbReference>
<evidence type="ECO:0000313" key="17">
    <source>
        <dbReference type="EMBL" id="ALV90034.1"/>
    </source>
</evidence>
<feature type="region of interest" description="Disordered" evidence="15">
    <location>
        <begin position="31"/>
        <end position="52"/>
    </location>
</feature>
<proteinExistence type="inferred from homology"/>
<protein>
    <recommendedName>
        <fullName evidence="14">ATP synthase complex subunit 8</fullName>
    </recommendedName>
</protein>
<gene>
    <name evidence="17" type="primary">ATP8</name>
</gene>
<evidence type="ECO:0000256" key="15">
    <source>
        <dbReference type="SAM" id="MobiDB-lite"/>
    </source>
</evidence>
<evidence type="ECO:0000256" key="13">
    <source>
        <dbReference type="ARBA" id="ARBA00064647"/>
    </source>
</evidence>
<organism evidence="17">
    <name type="scientific">Pictichromis paccagnellae</name>
    <name type="common">royal dottyback</name>
    <dbReference type="NCBI Taxonomy" id="586861"/>
    <lineage>
        <taxon>Eukaryota</taxon>
        <taxon>Metazoa</taxon>
        <taxon>Chordata</taxon>
        <taxon>Craniata</taxon>
        <taxon>Vertebrata</taxon>
        <taxon>Euteleostomi</taxon>
        <taxon>Actinopterygii</taxon>
        <taxon>Neopterygii</taxon>
        <taxon>Teleostei</taxon>
        <taxon>Neoteleostei</taxon>
        <taxon>Acanthomorphata</taxon>
        <taxon>Ovalentaria</taxon>
        <taxon>Pseudochromidae</taxon>
        <taxon>Pseudochrominae</taxon>
        <taxon>Pictichromis</taxon>
    </lineage>
</organism>
<evidence type="ECO:0000256" key="6">
    <source>
        <dbReference type="ARBA" id="ARBA00022781"/>
    </source>
</evidence>
<keyword evidence="7 16" id="KW-1133">Transmembrane helix</keyword>
<reference evidence="17" key="1">
    <citation type="journal article" date="2015" name="Mitochondrial DNA">
        <title>The complete mitochondrial genome of the Royal dottyback Pictichromis paccagnellae (Perciformes: Pseudochromidae).</title>
        <authorList>
            <person name="Huang J."/>
            <person name="Wang Q."/>
            <person name="Hong W.S."/>
            <person name="Shen K.N."/>
            <person name="Chen S.X."/>
        </authorList>
    </citation>
    <scope>NUCLEOTIDE SEQUENCE</scope>
</reference>
<keyword evidence="3 14" id="KW-0813">Transport</keyword>
<evidence type="ECO:0000256" key="4">
    <source>
        <dbReference type="ARBA" id="ARBA00022547"/>
    </source>
</evidence>
<evidence type="ECO:0000256" key="5">
    <source>
        <dbReference type="ARBA" id="ARBA00022692"/>
    </source>
</evidence>
<keyword evidence="5 14" id="KW-0812">Transmembrane</keyword>
<evidence type="ECO:0000256" key="10">
    <source>
        <dbReference type="ARBA" id="ARBA00023136"/>
    </source>
</evidence>
<evidence type="ECO:0000256" key="14">
    <source>
        <dbReference type="RuleBase" id="RU003661"/>
    </source>
</evidence>
<evidence type="ECO:0000256" key="12">
    <source>
        <dbReference type="ARBA" id="ARBA00053067"/>
    </source>
</evidence>
<dbReference type="PANTHER" id="PTHR39937">
    <property type="entry name" value="ATP SYNTHASE PROTEIN 8"/>
    <property type="match status" value="1"/>
</dbReference>
<dbReference type="GO" id="GO:0015078">
    <property type="term" value="F:proton transmembrane transporter activity"/>
    <property type="evidence" value="ECO:0007669"/>
    <property type="project" value="InterPro"/>
</dbReference>
<dbReference type="EMBL" id="KT826540">
    <property type="protein sequence ID" value="ALV90034.1"/>
    <property type="molecule type" value="Genomic_DNA"/>
</dbReference>
<sequence length="52" mass="6138">MPQLDPSPWFAIFLLSWFVFLTVLLPKITNYTFPNNPAPQNTTKPTKQSWNW</sequence>
<keyword evidence="4 14" id="KW-0138">CF(0)</keyword>
<accession>A0A0U3SXD0</accession>
<keyword evidence="10 16" id="KW-0472">Membrane</keyword>
<evidence type="ECO:0000256" key="2">
    <source>
        <dbReference type="ARBA" id="ARBA00008892"/>
    </source>
</evidence>
<comment type="function">
    <text evidence="12">Subunit 8, of the mitochondrial membrane ATP synthase complex (F(1)F(0) ATP synthase or Complex V) that produces ATP from ADP in the presence of a proton gradient across the membrane which is generated by electron transport complexes of the respiratory chain. ATP synthase complex consist of a soluble F(1) head domain - the catalytic core - and a membrane F(1) domain - the membrane proton channel. These two domains are linked by a central stalk rotating inside the F(1) region and a stationary peripheral stalk. During catalysis, ATP synthesis in the catalytic domain of F(1) is coupled via a rotary mechanism of the central stalk subunits to proton translocation. In vivo, can only synthesize ATP although its ATP hydrolase activity can be activated artificially in vitro. Part of the complex F(0) domain.</text>
</comment>
<comment type="subunit">
    <text evidence="13">Component of the ATP synthase complex composed at least of ATP5F1A/subunit alpha, ATP5F1B/subunit beta, ATP5MC1/subunit c (homooctomer), MT-ATP6/subunit a, MT-ATP8/subunit 8, ATP5ME/subunit e, ATP5MF/subunit f, ATP5MG/subunit g, ATP5MK/subunit k, ATP5MJ/subunit j, ATP5F1C/subunit gamma, ATP5F1D/subunit delta, ATP5F1E/subunit epsilon, ATP5PF/subunit F6, ATP5PB/subunit b, ATP5PD/subunit d, ATP5PO/subunit OSCP. ATP synthase complex consists of a soluble F(1) head domain (subunits alpha(3) and beta(3)) - the catalytic core - and a membrane F(0) domain - the membrane proton channel (subunits c, a, 8, e, f, g, k and j). These two domains are linked by a central stalk (subunits gamma, delta, and epsilon) rotating inside the F1 region and a stationary peripheral stalk (subunits F6, b, d, and OSCP).</text>
</comment>
<evidence type="ECO:0000256" key="11">
    <source>
        <dbReference type="ARBA" id="ARBA00023310"/>
    </source>
</evidence>
<dbReference type="AlphaFoldDB" id="A0A0U3SXD0"/>
<keyword evidence="8 14" id="KW-0406">Ion transport</keyword>
<keyword evidence="11" id="KW-0066">ATP synthesis</keyword>
<dbReference type="CTD" id="4509"/>
<evidence type="ECO:0000256" key="16">
    <source>
        <dbReference type="SAM" id="Phobius"/>
    </source>
</evidence>
<dbReference type="InterPro" id="IPR001421">
    <property type="entry name" value="ATP8_metazoa"/>
</dbReference>
<name>A0A0U3SXD0_9TELE</name>
<dbReference type="GO" id="GO:0045259">
    <property type="term" value="C:proton-transporting ATP synthase complex"/>
    <property type="evidence" value="ECO:0007669"/>
    <property type="project" value="UniProtKB-KW"/>
</dbReference>
<keyword evidence="6 14" id="KW-0375">Hydrogen ion transport</keyword>
<dbReference type="GeneID" id="26889401"/>